<accession>A0A0C1ZV44</accession>
<comment type="caution">
    <text evidence="1">The sequence shown here is derived from an EMBL/GenBank/DDBJ whole genome shotgun (WGS) entry which is preliminary data.</text>
</comment>
<evidence type="ECO:0000313" key="1">
    <source>
        <dbReference type="EMBL" id="KIG14933.1"/>
    </source>
</evidence>
<protein>
    <submittedName>
        <fullName evidence="1">Cell surface protein</fullName>
    </submittedName>
</protein>
<reference evidence="1 2" key="1">
    <citation type="submission" date="2014-12" db="EMBL/GenBank/DDBJ databases">
        <title>Genome assembly of Enhygromyxa salina DSM 15201.</title>
        <authorList>
            <person name="Sharma G."/>
            <person name="Subramanian S."/>
        </authorList>
    </citation>
    <scope>NUCLEOTIDE SEQUENCE [LARGE SCALE GENOMIC DNA]</scope>
    <source>
        <strain evidence="1 2">DSM 15201</strain>
    </source>
</reference>
<evidence type="ECO:0000313" key="2">
    <source>
        <dbReference type="Proteomes" id="UP000031599"/>
    </source>
</evidence>
<name>A0A0C1ZV44_9BACT</name>
<dbReference type="RefSeq" id="WP_052552742.1">
    <property type="nucleotide sequence ID" value="NZ_JMCC02000063.1"/>
</dbReference>
<gene>
    <name evidence="1" type="ORF">DB30_06235</name>
</gene>
<proteinExistence type="predicted"/>
<organism evidence="1 2">
    <name type="scientific">Enhygromyxa salina</name>
    <dbReference type="NCBI Taxonomy" id="215803"/>
    <lineage>
        <taxon>Bacteria</taxon>
        <taxon>Pseudomonadati</taxon>
        <taxon>Myxococcota</taxon>
        <taxon>Polyangia</taxon>
        <taxon>Nannocystales</taxon>
        <taxon>Nannocystaceae</taxon>
        <taxon>Enhygromyxa</taxon>
    </lineage>
</organism>
<dbReference type="EMBL" id="JMCC02000063">
    <property type="protein sequence ID" value="KIG14933.1"/>
    <property type="molecule type" value="Genomic_DNA"/>
</dbReference>
<sequence length="199" mass="20591">MILLIFQVACEADDTSSDHFADALVEFTPAASSSFGHDRLPEIVLGAPGGLYDVASLGCEGSIVIGFDAPGIIDGPGVDLIVFENPFTEDFPEPGEVSVSEDGVEWWVFPCDPVTLAGCAGVTPTLALPGSGLDPTDPAVAGGDGFDLSTLVGGPAQVEFVRVRDRSREHWEPLGGLSYCDPGNQGAGGFDLDAIVSVH</sequence>
<dbReference type="AlphaFoldDB" id="A0A0C1ZV44"/>
<dbReference type="Proteomes" id="UP000031599">
    <property type="component" value="Unassembled WGS sequence"/>
</dbReference>